<reference evidence="1" key="2">
    <citation type="submission" date="2020-11" db="EMBL/GenBank/DDBJ databases">
        <authorList>
            <person name="McCartney M.A."/>
            <person name="Auch B."/>
            <person name="Kono T."/>
            <person name="Mallez S."/>
            <person name="Becker A."/>
            <person name="Gohl D.M."/>
            <person name="Silverstein K.A.T."/>
            <person name="Koren S."/>
            <person name="Bechman K.B."/>
            <person name="Herman A."/>
            <person name="Abrahante J.E."/>
            <person name="Garbe J."/>
        </authorList>
    </citation>
    <scope>NUCLEOTIDE SEQUENCE</scope>
    <source>
        <strain evidence="1">Duluth1</strain>
        <tissue evidence="1">Whole animal</tissue>
    </source>
</reference>
<sequence>MRDSALYRSLPCSNLSSTSVSKWSTNGRYMLFFPKFGHIISWGILPHFWRPAFLGVDGTTSTADAMSTAFSYKASHTVSSARSF</sequence>
<dbReference type="Proteomes" id="UP000828390">
    <property type="component" value="Unassembled WGS sequence"/>
</dbReference>
<organism evidence="1 2">
    <name type="scientific">Dreissena polymorpha</name>
    <name type="common">Zebra mussel</name>
    <name type="synonym">Mytilus polymorpha</name>
    <dbReference type="NCBI Taxonomy" id="45954"/>
    <lineage>
        <taxon>Eukaryota</taxon>
        <taxon>Metazoa</taxon>
        <taxon>Spiralia</taxon>
        <taxon>Lophotrochozoa</taxon>
        <taxon>Mollusca</taxon>
        <taxon>Bivalvia</taxon>
        <taxon>Autobranchia</taxon>
        <taxon>Heteroconchia</taxon>
        <taxon>Euheterodonta</taxon>
        <taxon>Imparidentia</taxon>
        <taxon>Neoheterodontei</taxon>
        <taxon>Myida</taxon>
        <taxon>Dreissenoidea</taxon>
        <taxon>Dreissenidae</taxon>
        <taxon>Dreissena</taxon>
    </lineage>
</organism>
<keyword evidence="2" id="KW-1185">Reference proteome</keyword>
<reference evidence="1" key="1">
    <citation type="journal article" date="2019" name="bioRxiv">
        <title>The Genome of the Zebra Mussel, Dreissena polymorpha: A Resource for Invasive Species Research.</title>
        <authorList>
            <person name="McCartney M.A."/>
            <person name="Auch B."/>
            <person name="Kono T."/>
            <person name="Mallez S."/>
            <person name="Zhang Y."/>
            <person name="Obille A."/>
            <person name="Becker A."/>
            <person name="Abrahante J.E."/>
            <person name="Garbe J."/>
            <person name="Badalamenti J.P."/>
            <person name="Herman A."/>
            <person name="Mangelson H."/>
            <person name="Liachko I."/>
            <person name="Sullivan S."/>
            <person name="Sone E.D."/>
            <person name="Koren S."/>
            <person name="Silverstein K.A.T."/>
            <person name="Beckman K.B."/>
            <person name="Gohl D.M."/>
        </authorList>
    </citation>
    <scope>NUCLEOTIDE SEQUENCE</scope>
    <source>
        <strain evidence="1">Duluth1</strain>
        <tissue evidence="1">Whole animal</tissue>
    </source>
</reference>
<name>A0A9D4E995_DREPO</name>
<proteinExistence type="predicted"/>
<evidence type="ECO:0000313" key="2">
    <source>
        <dbReference type="Proteomes" id="UP000828390"/>
    </source>
</evidence>
<dbReference type="EMBL" id="JAIWYP010000009">
    <property type="protein sequence ID" value="KAH3775493.1"/>
    <property type="molecule type" value="Genomic_DNA"/>
</dbReference>
<comment type="caution">
    <text evidence="1">The sequence shown here is derived from an EMBL/GenBank/DDBJ whole genome shotgun (WGS) entry which is preliminary data.</text>
</comment>
<dbReference type="AlphaFoldDB" id="A0A9D4E995"/>
<protein>
    <submittedName>
        <fullName evidence="1">Uncharacterized protein</fullName>
    </submittedName>
</protein>
<evidence type="ECO:0000313" key="1">
    <source>
        <dbReference type="EMBL" id="KAH3775493.1"/>
    </source>
</evidence>
<accession>A0A9D4E995</accession>
<gene>
    <name evidence="1" type="ORF">DPMN_176896</name>
</gene>